<feature type="DNA-binding region" description="Homeobox" evidence="4">
    <location>
        <begin position="593"/>
        <end position="652"/>
    </location>
</feature>
<sequence length="680" mass="80420">KTKLPVMPVGNRNPAFPPIISNSLPIIDRKGNSPPGGRKYCKMQRISHKHLAQEVSVNLHAVCETTFPPKIKFKYRNTDQMSDVTDRQVNVVKCELFYSRLVLYLMKMASFSDLLSVFVTQTQSFSQSRCIAPPPLGNRSFDRDDLESTQADSGAIQLKNYGTILKPFRGLDVRTAYMWYALRGIQWWWRCFERNISNQCHYIFKTCRDINILPCSRETRKGQVSQNSRTVLYNHSIQSRNVQISFPGAQQTLELEKEFHYTRYLTKERRAELSNSLDLSERQIKIWFQNRRMKWKKEKKPDVTGSIVEISTPAPDQGLTKKKHVHRWPSSEIAWSSRAEHVNRTANTERKSFFTMLKEQKICASPTTMYIYTIYYVYSWMKKKRGKTGKEDENNEDPEPFVDSSRKRKAYSNAQILELEKEFHFNRYLCRPRRIEIANSLKLSERQVKVWFQNRRMKLKKDERMLKAVFQKKPNSRNHQNTHYLALTNYFYIWNKSLSLYETMHDANQRTTVGETNQTPSCLNNASHHHMTPLLKFSAKNDLNLKNNAKQVNQMKTICIETYRNCLIELLFLRSSSETPETQESEKHEPTADPSPRTIYTTSQLVELEKEFHYNRYLCRPRRIEIAQSLHLSEKQVKVWFQNRRMKWKKTNRDSRDNEVFQAEFYKTRDVPDIVFSSYK</sequence>
<reference evidence="8" key="1">
    <citation type="submission" date="2020-04" db="EMBL/GenBank/DDBJ databases">
        <authorList>
            <person name="Alioto T."/>
            <person name="Alioto T."/>
            <person name="Gomez Garrido J."/>
        </authorList>
    </citation>
    <scope>NUCLEOTIDE SEQUENCE</scope>
    <source>
        <strain evidence="8">A484AB</strain>
    </source>
</reference>
<proteinExistence type="predicted"/>
<feature type="domain" description="Homeobox" evidence="7">
    <location>
        <begin position="591"/>
        <end position="651"/>
    </location>
</feature>
<dbReference type="AlphaFoldDB" id="A0A6S7GBH7"/>
<dbReference type="FunFam" id="1.10.10.60:FF:000176">
    <property type="entry name" value="pancreas/duodenum homeobox protein 1"/>
    <property type="match status" value="1"/>
</dbReference>
<dbReference type="OrthoDB" id="6159439at2759"/>
<dbReference type="GO" id="GO:0048513">
    <property type="term" value="P:animal organ development"/>
    <property type="evidence" value="ECO:0007669"/>
    <property type="project" value="UniProtKB-ARBA"/>
</dbReference>
<feature type="region of interest" description="Disordered" evidence="6">
    <location>
        <begin position="578"/>
        <end position="598"/>
    </location>
</feature>
<evidence type="ECO:0000313" key="9">
    <source>
        <dbReference type="Proteomes" id="UP001152795"/>
    </source>
</evidence>
<evidence type="ECO:0000259" key="7">
    <source>
        <dbReference type="PROSITE" id="PS50071"/>
    </source>
</evidence>
<feature type="DNA-binding region" description="Homeobox" evidence="4">
    <location>
        <begin position="252"/>
        <end position="299"/>
    </location>
</feature>
<dbReference type="InterPro" id="IPR017970">
    <property type="entry name" value="Homeobox_CS"/>
</dbReference>
<feature type="non-terminal residue" evidence="8">
    <location>
        <position position="1"/>
    </location>
</feature>
<evidence type="ECO:0000313" key="8">
    <source>
        <dbReference type="EMBL" id="CAB3982641.1"/>
    </source>
</evidence>
<feature type="DNA-binding region" description="Homeobox" evidence="4">
    <location>
        <begin position="404"/>
        <end position="463"/>
    </location>
</feature>
<feature type="domain" description="Homeobox" evidence="7">
    <location>
        <begin position="402"/>
        <end position="462"/>
    </location>
</feature>
<keyword evidence="3 4" id="KW-0539">Nucleus</keyword>
<dbReference type="GO" id="GO:0045944">
    <property type="term" value="P:positive regulation of transcription by RNA polymerase II"/>
    <property type="evidence" value="ECO:0007669"/>
    <property type="project" value="UniProtKB-ARBA"/>
</dbReference>
<dbReference type="CDD" id="cd00086">
    <property type="entry name" value="homeodomain"/>
    <property type="match status" value="3"/>
</dbReference>
<comment type="caution">
    <text evidence="8">The sequence shown here is derived from an EMBL/GenBank/DDBJ whole genome shotgun (WGS) entry which is preliminary data.</text>
</comment>
<evidence type="ECO:0000256" key="5">
    <source>
        <dbReference type="RuleBase" id="RU000682"/>
    </source>
</evidence>
<dbReference type="PANTHER" id="PTHR45664">
    <property type="entry name" value="PROTEIN ZERKNUELLT 1-RELATED"/>
    <property type="match status" value="1"/>
</dbReference>
<dbReference type="PRINTS" id="PR00024">
    <property type="entry name" value="HOMEOBOX"/>
</dbReference>
<dbReference type="Pfam" id="PF00046">
    <property type="entry name" value="Homeodomain"/>
    <property type="match status" value="3"/>
</dbReference>
<dbReference type="PANTHER" id="PTHR45664:SF12">
    <property type="entry name" value="PANCREAS_DUODENUM HOMEOBOX PROTEIN 1"/>
    <property type="match status" value="1"/>
</dbReference>
<keyword evidence="1 4" id="KW-0238">DNA-binding</keyword>
<dbReference type="PROSITE" id="PS00027">
    <property type="entry name" value="HOMEOBOX_1"/>
    <property type="match status" value="3"/>
</dbReference>
<dbReference type="PROSITE" id="PS50071">
    <property type="entry name" value="HOMEOBOX_2"/>
    <property type="match status" value="3"/>
</dbReference>
<keyword evidence="9" id="KW-1185">Reference proteome</keyword>
<dbReference type="GO" id="GO:0005634">
    <property type="term" value="C:nucleus"/>
    <property type="evidence" value="ECO:0007669"/>
    <property type="project" value="UniProtKB-SubCell"/>
</dbReference>
<evidence type="ECO:0000256" key="4">
    <source>
        <dbReference type="PROSITE-ProRule" id="PRU00108"/>
    </source>
</evidence>
<evidence type="ECO:0000256" key="1">
    <source>
        <dbReference type="ARBA" id="ARBA00023125"/>
    </source>
</evidence>
<feature type="non-terminal residue" evidence="8">
    <location>
        <position position="680"/>
    </location>
</feature>
<evidence type="ECO:0000256" key="2">
    <source>
        <dbReference type="ARBA" id="ARBA00023155"/>
    </source>
</evidence>
<dbReference type="SMART" id="SM00389">
    <property type="entry name" value="HOX"/>
    <property type="match status" value="3"/>
</dbReference>
<keyword evidence="2 4" id="KW-0371">Homeobox</keyword>
<evidence type="ECO:0000256" key="6">
    <source>
        <dbReference type="SAM" id="MobiDB-lite"/>
    </source>
</evidence>
<dbReference type="Proteomes" id="UP001152795">
    <property type="component" value="Unassembled WGS sequence"/>
</dbReference>
<dbReference type="SUPFAM" id="SSF46689">
    <property type="entry name" value="Homeodomain-like"/>
    <property type="match status" value="3"/>
</dbReference>
<dbReference type="InterPro" id="IPR001356">
    <property type="entry name" value="HD"/>
</dbReference>
<gene>
    <name evidence="8" type="ORF">PACLA_8A024311</name>
</gene>
<dbReference type="Gene3D" id="1.10.10.60">
    <property type="entry name" value="Homeodomain-like"/>
    <property type="match status" value="3"/>
</dbReference>
<accession>A0A6S7GBH7</accession>
<organism evidence="8 9">
    <name type="scientific">Paramuricea clavata</name>
    <name type="common">Red gorgonian</name>
    <name type="synonym">Violescent sea-whip</name>
    <dbReference type="NCBI Taxonomy" id="317549"/>
    <lineage>
        <taxon>Eukaryota</taxon>
        <taxon>Metazoa</taxon>
        <taxon>Cnidaria</taxon>
        <taxon>Anthozoa</taxon>
        <taxon>Octocorallia</taxon>
        <taxon>Malacalcyonacea</taxon>
        <taxon>Plexauridae</taxon>
        <taxon>Paramuricea</taxon>
    </lineage>
</organism>
<protein>
    <submittedName>
        <fullName evidence="8">Homeobox Hox-D3</fullName>
    </submittedName>
</protein>
<feature type="domain" description="Homeobox" evidence="7">
    <location>
        <begin position="250"/>
        <end position="298"/>
    </location>
</feature>
<dbReference type="GO" id="GO:0000981">
    <property type="term" value="F:DNA-binding transcription factor activity, RNA polymerase II-specific"/>
    <property type="evidence" value="ECO:0007669"/>
    <property type="project" value="InterPro"/>
</dbReference>
<dbReference type="InterPro" id="IPR020479">
    <property type="entry name" value="HD_metazoa"/>
</dbReference>
<comment type="subcellular location">
    <subcellularLocation>
        <location evidence="4 5">Nucleus</location>
    </subcellularLocation>
</comment>
<evidence type="ECO:0000256" key="3">
    <source>
        <dbReference type="ARBA" id="ARBA00023242"/>
    </source>
</evidence>
<dbReference type="GO" id="GO:0000978">
    <property type="term" value="F:RNA polymerase II cis-regulatory region sequence-specific DNA binding"/>
    <property type="evidence" value="ECO:0007669"/>
    <property type="project" value="TreeGrafter"/>
</dbReference>
<dbReference type="InterPro" id="IPR009057">
    <property type="entry name" value="Homeodomain-like_sf"/>
</dbReference>
<name>A0A6S7GBH7_PARCT</name>
<dbReference type="EMBL" id="CACRXK020000527">
    <property type="protein sequence ID" value="CAB3982641.1"/>
    <property type="molecule type" value="Genomic_DNA"/>
</dbReference>